<dbReference type="GO" id="GO:0048027">
    <property type="term" value="F:mRNA 5'-UTR binding"/>
    <property type="evidence" value="ECO:0007669"/>
    <property type="project" value="InterPro"/>
</dbReference>
<dbReference type="AlphaFoldDB" id="A0A9X2L9G7"/>
<keyword evidence="4" id="KW-0969">Cilium</keyword>
<keyword evidence="2" id="KW-1005">Bacterial flagellum biogenesis</keyword>
<evidence type="ECO:0000313" key="4">
    <source>
        <dbReference type="EMBL" id="MCQ8185502.1"/>
    </source>
</evidence>
<evidence type="ECO:0000256" key="2">
    <source>
        <dbReference type="ARBA" id="ARBA00022795"/>
    </source>
</evidence>
<name>A0A9X2L9G7_9PROT</name>
<dbReference type="Proteomes" id="UP001142610">
    <property type="component" value="Unassembled WGS sequence"/>
</dbReference>
<keyword evidence="3" id="KW-0694">RNA-binding</keyword>
<sequence length="163" mass="18048">MGLRLRLRPNERIIVNGCVLTNGDRRNTITVSSFGQVLRGKYVLQPEDAKTPVRQLYFAIQMLLISGADEKALRHASKLGAYVFTQVTENDARAAILEAMDQVHLQDFYKALVRLHPLLELGTEQEAAPAASPDVPRELAAENEAFHAAAEARINDQQLRAAS</sequence>
<evidence type="ECO:0000256" key="3">
    <source>
        <dbReference type="ARBA" id="ARBA00022884"/>
    </source>
</evidence>
<keyword evidence="4" id="KW-0282">Flagellum</keyword>
<evidence type="ECO:0000313" key="5">
    <source>
        <dbReference type="Proteomes" id="UP001142610"/>
    </source>
</evidence>
<organism evidence="4 5">
    <name type="scientific">Parvularcula maris</name>
    <dbReference type="NCBI Taxonomy" id="2965077"/>
    <lineage>
        <taxon>Bacteria</taxon>
        <taxon>Pseudomonadati</taxon>
        <taxon>Pseudomonadota</taxon>
        <taxon>Alphaproteobacteria</taxon>
        <taxon>Parvularculales</taxon>
        <taxon>Parvularculaceae</taxon>
        <taxon>Parvularcula</taxon>
    </lineage>
</organism>
<dbReference type="RefSeq" id="WP_256619389.1">
    <property type="nucleotide sequence ID" value="NZ_JANIBC010000005.1"/>
</dbReference>
<keyword evidence="4" id="KW-0966">Cell projection</keyword>
<keyword evidence="5" id="KW-1185">Reference proteome</keyword>
<evidence type="ECO:0000256" key="1">
    <source>
        <dbReference type="ARBA" id="ARBA00022491"/>
    </source>
</evidence>
<proteinExistence type="predicted"/>
<accession>A0A9X2L9G7</accession>
<dbReference type="InterPro" id="IPR009967">
    <property type="entry name" value="Flagellum_FlbT"/>
</dbReference>
<reference evidence="4" key="1">
    <citation type="submission" date="2022-07" db="EMBL/GenBank/DDBJ databases">
        <title>Parvularcula maris sp. nov., an algicidal bacterium isolated from seawater.</title>
        <authorList>
            <person name="Li F."/>
        </authorList>
    </citation>
    <scope>NUCLEOTIDE SEQUENCE</scope>
    <source>
        <strain evidence="4">BGMRC 0090</strain>
    </source>
</reference>
<comment type="caution">
    <text evidence="4">The sequence shown here is derived from an EMBL/GenBank/DDBJ whole genome shotgun (WGS) entry which is preliminary data.</text>
</comment>
<dbReference type="Pfam" id="PF07378">
    <property type="entry name" value="FlbT"/>
    <property type="match status" value="1"/>
</dbReference>
<gene>
    <name evidence="4" type="ORF">NOG11_08845</name>
</gene>
<keyword evidence="1" id="KW-0678">Repressor</keyword>
<dbReference type="GO" id="GO:0044781">
    <property type="term" value="P:bacterial-type flagellum organization"/>
    <property type="evidence" value="ECO:0007669"/>
    <property type="project" value="UniProtKB-KW"/>
</dbReference>
<protein>
    <submittedName>
        <fullName evidence="4">Flagellar biosynthesis repressor FlbT</fullName>
    </submittedName>
</protein>
<dbReference type="GO" id="GO:1902209">
    <property type="term" value="P:negative regulation of bacterial-type flagellum assembly"/>
    <property type="evidence" value="ECO:0007669"/>
    <property type="project" value="InterPro"/>
</dbReference>
<dbReference type="GO" id="GO:0006402">
    <property type="term" value="P:mRNA catabolic process"/>
    <property type="evidence" value="ECO:0007669"/>
    <property type="project" value="InterPro"/>
</dbReference>
<dbReference type="EMBL" id="JANIBC010000005">
    <property type="protein sequence ID" value="MCQ8185502.1"/>
    <property type="molecule type" value="Genomic_DNA"/>
</dbReference>